<dbReference type="Gene3D" id="3.40.970.10">
    <property type="entry name" value="Ribonuclease H1, N-terminal domain"/>
    <property type="match status" value="1"/>
</dbReference>
<dbReference type="InterPro" id="IPR009027">
    <property type="entry name" value="Ribosomal_bL9/RNase_H1_N"/>
</dbReference>
<organism evidence="14 15">
    <name type="scientific">Bacteroides coprosuis DSM 18011</name>
    <dbReference type="NCBI Taxonomy" id="679937"/>
    <lineage>
        <taxon>Bacteria</taxon>
        <taxon>Pseudomonadati</taxon>
        <taxon>Bacteroidota</taxon>
        <taxon>Bacteroidia</taxon>
        <taxon>Bacteroidales</taxon>
        <taxon>Bacteroidaceae</taxon>
        <taxon>Bacteroides</taxon>
    </lineage>
</organism>
<dbReference type="STRING" id="679937.Bcop_0306"/>
<comment type="catalytic activity">
    <reaction evidence="11">
        <text>Endonucleolytic cleavage to 5'-phosphomonoester.</text>
        <dbReference type="EC" id="3.1.26.4"/>
    </reaction>
</comment>
<comment type="cofactor">
    <cofactor evidence="12">
        <name>Mn(2+)</name>
        <dbReference type="ChEBI" id="CHEBI:29035"/>
    </cofactor>
    <cofactor evidence="12">
        <name>Mg(2+)</name>
        <dbReference type="ChEBI" id="CHEBI:18420"/>
    </cofactor>
    <text evidence="12">Binds 2 metal ions per subunit. Manganese or magnesium.</text>
</comment>
<dbReference type="AlphaFoldDB" id="F3ZQE7"/>
<dbReference type="InterPro" id="IPR012337">
    <property type="entry name" value="RNaseH-like_sf"/>
</dbReference>
<dbReference type="Gene3D" id="3.30.420.10">
    <property type="entry name" value="Ribonuclease H-like superfamily/Ribonuclease H"/>
    <property type="match status" value="1"/>
</dbReference>
<dbReference type="InterPro" id="IPR037056">
    <property type="entry name" value="RNase_H1_N_sf"/>
</dbReference>
<dbReference type="PROSITE" id="PS50879">
    <property type="entry name" value="RNASE_H_1"/>
    <property type="match status" value="1"/>
</dbReference>
<feature type="binding site" evidence="12">
    <location>
        <position position="214"/>
    </location>
    <ligand>
        <name>Mg(2+)</name>
        <dbReference type="ChEBI" id="CHEBI:18420"/>
        <label>1</label>
    </ligand>
</feature>
<comment type="function">
    <text evidence="2 11">Endonuclease that specifically degrades the RNA of RNA-DNA hybrids.</text>
</comment>
<keyword evidence="6 11" id="KW-0540">Nuclease</keyword>
<gene>
    <name evidence="14" type="ORF">Bcop_0306</name>
</gene>
<dbReference type="CDD" id="cd13935">
    <property type="entry name" value="RNase_H_bacteria_like"/>
    <property type="match status" value="1"/>
</dbReference>
<evidence type="ECO:0000256" key="1">
    <source>
        <dbReference type="ARBA" id="ARBA00001946"/>
    </source>
</evidence>
<keyword evidence="10 11" id="KW-0460">Magnesium</keyword>
<dbReference type="Pfam" id="PF00075">
    <property type="entry name" value="RNase_H"/>
    <property type="match status" value="1"/>
</dbReference>
<comment type="subcellular location">
    <subcellularLocation>
        <location evidence="11">Cytoplasm</location>
    </subcellularLocation>
</comment>
<dbReference type="SUPFAM" id="SSF55658">
    <property type="entry name" value="L9 N-domain-like"/>
    <property type="match status" value="1"/>
</dbReference>
<evidence type="ECO:0000313" key="14">
    <source>
        <dbReference type="EMBL" id="EGJ70525.1"/>
    </source>
</evidence>
<dbReference type="FunFam" id="3.40.970.10:FF:000002">
    <property type="entry name" value="Ribonuclease H"/>
    <property type="match status" value="1"/>
</dbReference>
<keyword evidence="11" id="KW-0963">Cytoplasm</keyword>
<dbReference type="PIRSF" id="PIRSF037839">
    <property type="entry name" value="Ribonuclease_H"/>
    <property type="match status" value="1"/>
</dbReference>
<keyword evidence="15" id="KW-1185">Reference proteome</keyword>
<dbReference type="InterPro" id="IPR011320">
    <property type="entry name" value="RNase_H1_N"/>
</dbReference>
<comment type="cofactor">
    <cofactor evidence="1">
        <name>Mg(2+)</name>
        <dbReference type="ChEBI" id="CHEBI:18420"/>
    </cofactor>
</comment>
<accession>F3ZQE7</accession>
<evidence type="ECO:0000256" key="9">
    <source>
        <dbReference type="ARBA" id="ARBA00022801"/>
    </source>
</evidence>
<dbReference type="eggNOG" id="COG3341">
    <property type="taxonomic scope" value="Bacteria"/>
</dbReference>
<evidence type="ECO:0000256" key="12">
    <source>
        <dbReference type="PIRSR" id="PIRSR037839-1"/>
    </source>
</evidence>
<dbReference type="InterPro" id="IPR036397">
    <property type="entry name" value="RNaseH_sf"/>
</dbReference>
<evidence type="ECO:0000256" key="11">
    <source>
        <dbReference type="PIRNR" id="PIRNR037839"/>
    </source>
</evidence>
<dbReference type="HOGENOM" id="CLU_080985_1_0_10"/>
<evidence type="ECO:0000256" key="3">
    <source>
        <dbReference type="ARBA" id="ARBA00005300"/>
    </source>
</evidence>
<comment type="similarity">
    <text evidence="3 11">Belongs to the RNase H family.</text>
</comment>
<sequence>MKIIGYMAKKQKYYVVWKGVNPGIYTSWTDCQLQINGYEGALYKSFPTLEKAEYAYASSPYDFFQKKTSTNSDPKDLQKQQIPAEVFENSLCVDAACSGNPGPMEYRGVYTATGQQLFHYGPIQGTNNIGEFLALVHGLAYLKQQGWDMPIYSDSRNAISWIKQKKCKTKLERNTKTATVYDLIARAEKWLKSNSYSTPIYKWETEKWGEIPADFGRK</sequence>
<dbReference type="GO" id="GO:0003676">
    <property type="term" value="F:nucleic acid binding"/>
    <property type="evidence" value="ECO:0007669"/>
    <property type="project" value="UniProtKB-UniRule"/>
</dbReference>
<feature type="binding site" evidence="12">
    <location>
        <position position="131"/>
    </location>
    <ligand>
        <name>Mg(2+)</name>
        <dbReference type="ChEBI" id="CHEBI:18420"/>
        <label>2</label>
    </ligand>
</feature>
<evidence type="ECO:0000256" key="8">
    <source>
        <dbReference type="ARBA" id="ARBA00022759"/>
    </source>
</evidence>
<feature type="binding site" evidence="12">
    <location>
        <position position="94"/>
    </location>
    <ligand>
        <name>Mg(2+)</name>
        <dbReference type="ChEBI" id="CHEBI:18420"/>
        <label>1</label>
    </ligand>
</feature>
<evidence type="ECO:0000256" key="6">
    <source>
        <dbReference type="ARBA" id="ARBA00022722"/>
    </source>
</evidence>
<evidence type="ECO:0000259" key="13">
    <source>
        <dbReference type="PROSITE" id="PS50879"/>
    </source>
</evidence>
<dbReference type="Proteomes" id="UP000018439">
    <property type="component" value="Chromosome"/>
</dbReference>
<dbReference type="eggNOG" id="COG0328">
    <property type="taxonomic scope" value="Bacteria"/>
</dbReference>
<keyword evidence="9 11" id="KW-0378">Hydrolase</keyword>
<dbReference type="InterPro" id="IPR017290">
    <property type="entry name" value="RNase_H_bac"/>
</dbReference>
<evidence type="ECO:0000256" key="4">
    <source>
        <dbReference type="ARBA" id="ARBA00012180"/>
    </source>
</evidence>
<feature type="domain" description="RNase H type-1" evidence="13">
    <location>
        <begin position="85"/>
        <end position="218"/>
    </location>
</feature>
<evidence type="ECO:0000256" key="7">
    <source>
        <dbReference type="ARBA" id="ARBA00022723"/>
    </source>
</evidence>
<dbReference type="EC" id="3.1.26.4" evidence="4 11"/>
<name>F3ZQE7_9BACE</name>
<keyword evidence="8 11" id="KW-0255">Endonuclease</keyword>
<proteinExistence type="inferred from homology"/>
<keyword evidence="12" id="KW-0464">Manganese</keyword>
<dbReference type="Pfam" id="PF01693">
    <property type="entry name" value="Cauli_VI"/>
    <property type="match status" value="1"/>
</dbReference>
<keyword evidence="7 11" id="KW-0479">Metal-binding</keyword>
<feature type="binding site" evidence="12">
    <location>
        <position position="154"/>
    </location>
    <ligand>
        <name>Mg(2+)</name>
        <dbReference type="ChEBI" id="CHEBI:18420"/>
        <label>2</label>
    </ligand>
</feature>
<dbReference type="GO" id="GO:0046872">
    <property type="term" value="F:metal ion binding"/>
    <property type="evidence" value="ECO:0007669"/>
    <property type="project" value="UniProtKB-KW"/>
</dbReference>
<dbReference type="GO" id="GO:0005737">
    <property type="term" value="C:cytoplasm"/>
    <property type="evidence" value="ECO:0007669"/>
    <property type="project" value="UniProtKB-SubCell"/>
</dbReference>
<evidence type="ECO:0000313" key="15">
    <source>
        <dbReference type="Proteomes" id="UP000018439"/>
    </source>
</evidence>
<evidence type="ECO:0000256" key="2">
    <source>
        <dbReference type="ARBA" id="ARBA00004065"/>
    </source>
</evidence>
<dbReference type="SUPFAM" id="SSF53098">
    <property type="entry name" value="Ribonuclease H-like"/>
    <property type="match status" value="1"/>
</dbReference>
<protein>
    <recommendedName>
        <fullName evidence="5 11">Ribonuclease H</fullName>
        <ecNumber evidence="4 11">3.1.26.4</ecNumber>
    </recommendedName>
</protein>
<dbReference type="GO" id="GO:0004523">
    <property type="term" value="F:RNA-DNA hybrid ribonuclease activity"/>
    <property type="evidence" value="ECO:0007669"/>
    <property type="project" value="UniProtKB-UniRule"/>
</dbReference>
<evidence type="ECO:0000256" key="10">
    <source>
        <dbReference type="ARBA" id="ARBA00022842"/>
    </source>
</evidence>
<dbReference type="InterPro" id="IPR002156">
    <property type="entry name" value="RNaseH_domain"/>
</dbReference>
<reference evidence="14 15" key="1">
    <citation type="journal article" date="2011" name="Stand. Genomic Sci.">
        <title>Non-contiguous finished genome sequence of Bacteroides coprosuis type strain (PC139).</title>
        <authorList>
            <person name="Land M."/>
            <person name="Held B."/>
            <person name="Gronow S."/>
            <person name="Abt B."/>
            <person name="Lucas S."/>
            <person name="Del Rio T.G."/>
            <person name="Nolan M."/>
            <person name="Tice H."/>
            <person name="Cheng J.F."/>
            <person name="Pitluck S."/>
            <person name="Liolios K."/>
            <person name="Pagani I."/>
            <person name="Ivanova N."/>
            <person name="Mavromatis K."/>
            <person name="Mikhailova N."/>
            <person name="Pati A."/>
            <person name="Tapia R."/>
            <person name="Han C."/>
            <person name="Goodwin L."/>
            <person name="Chen A."/>
            <person name="Palaniappan K."/>
            <person name="Hauser L."/>
            <person name="Brambilla E.M."/>
            <person name="Rohde M."/>
            <person name="Goker M."/>
            <person name="Detter J.C."/>
            <person name="Woyke T."/>
            <person name="Bristow J."/>
            <person name="Eisen J.A."/>
            <person name="Markowitz V."/>
            <person name="Hugenholtz P."/>
            <person name="Kyrpides N.C."/>
            <person name="Klenk H.P."/>
            <person name="Lapidus A."/>
        </authorList>
    </citation>
    <scope>NUCLEOTIDE SEQUENCE [LARGE SCALE GENOMIC DNA]</scope>
    <source>
        <strain evidence="14 15">DSM 18011</strain>
    </source>
</reference>
<dbReference type="EMBL" id="CM001167">
    <property type="protein sequence ID" value="EGJ70525.1"/>
    <property type="molecule type" value="Genomic_DNA"/>
</dbReference>
<evidence type="ECO:0000256" key="5">
    <source>
        <dbReference type="ARBA" id="ARBA00017721"/>
    </source>
</evidence>